<keyword evidence="1" id="KW-1133">Transmembrane helix</keyword>
<dbReference type="EMBL" id="NIHT01000014">
    <property type="protein sequence ID" value="PLT74333.1"/>
    <property type="molecule type" value="Genomic_DNA"/>
</dbReference>
<dbReference type="InterPro" id="IPR024522">
    <property type="entry name" value="DUF3789"/>
</dbReference>
<dbReference type="AlphaFoldDB" id="A0A2N5PGY1"/>
<keyword evidence="1" id="KW-0472">Membrane</keyword>
<name>A0A2N5PGY1_MEDGN</name>
<evidence type="ECO:0000313" key="2">
    <source>
        <dbReference type="EMBL" id="PLT74333.1"/>
    </source>
</evidence>
<keyword evidence="1" id="KW-0812">Transmembrane</keyword>
<reference evidence="2 3" key="1">
    <citation type="journal article" date="2017" name="Genome Med.">
        <title>A novel Ruminococcus gnavus clade enriched in inflammatory bowel disease patients.</title>
        <authorList>
            <person name="Hall A.B."/>
            <person name="Yassour M."/>
            <person name="Sauk J."/>
            <person name="Garner A."/>
            <person name="Jiang X."/>
            <person name="Arthur T."/>
            <person name="Lagoudas G.K."/>
            <person name="Vatanen T."/>
            <person name="Fornelos N."/>
            <person name="Wilson R."/>
            <person name="Bertha M."/>
            <person name="Cohen M."/>
            <person name="Garber J."/>
            <person name="Khalili H."/>
            <person name="Gevers D."/>
            <person name="Ananthakrishnan A.N."/>
            <person name="Kugathasan S."/>
            <person name="Lander E.S."/>
            <person name="Blainey P."/>
            <person name="Vlamakis H."/>
            <person name="Xavier R.J."/>
            <person name="Huttenhower C."/>
        </authorList>
    </citation>
    <scope>NUCLEOTIDE SEQUENCE [LARGE SCALE GENOMIC DNA]</scope>
    <source>
        <strain evidence="2 3">RJX1125</strain>
    </source>
</reference>
<dbReference type="RefSeq" id="WP_101884080.1">
    <property type="nucleotide sequence ID" value="NZ_JAPRAW010000007.1"/>
</dbReference>
<organism evidence="2 3">
    <name type="scientific">Mediterraneibacter gnavus</name>
    <name type="common">Ruminococcus gnavus</name>
    <dbReference type="NCBI Taxonomy" id="33038"/>
    <lineage>
        <taxon>Bacteria</taxon>
        <taxon>Bacillati</taxon>
        <taxon>Bacillota</taxon>
        <taxon>Clostridia</taxon>
        <taxon>Lachnospirales</taxon>
        <taxon>Lachnospiraceae</taxon>
        <taxon>Mediterraneibacter</taxon>
    </lineage>
</organism>
<protein>
    <submittedName>
        <fullName evidence="2">DUF3789 domain-containing protein</fullName>
    </submittedName>
</protein>
<accession>A0A2N5PGY1</accession>
<feature type="transmembrane region" description="Helical" evidence="1">
    <location>
        <begin position="6"/>
        <end position="25"/>
    </location>
</feature>
<comment type="caution">
    <text evidence="2">The sequence shown here is derived from an EMBL/GenBank/DDBJ whole genome shotgun (WGS) entry which is preliminary data.</text>
</comment>
<dbReference type="Pfam" id="PF12664">
    <property type="entry name" value="DUF3789"/>
    <property type="match status" value="1"/>
</dbReference>
<sequence length="43" mass="4885">MKHILFDLFLVSLGSGIGVVTMCLVRAGSQFDRDMEIWKRGEK</sequence>
<evidence type="ECO:0000256" key="1">
    <source>
        <dbReference type="SAM" id="Phobius"/>
    </source>
</evidence>
<evidence type="ECO:0000313" key="3">
    <source>
        <dbReference type="Proteomes" id="UP000235093"/>
    </source>
</evidence>
<dbReference type="Proteomes" id="UP000235093">
    <property type="component" value="Unassembled WGS sequence"/>
</dbReference>
<proteinExistence type="predicted"/>
<gene>
    <name evidence="2" type="ORF">CDL23_10080</name>
</gene>